<dbReference type="KEGG" id="daf:Desaf_3668"/>
<dbReference type="SUPFAM" id="SSF56801">
    <property type="entry name" value="Acetyl-CoA synthetase-like"/>
    <property type="match status" value="1"/>
</dbReference>
<sequence>MFVTPPSLNIEYGSWTSMEAIRDDLIRRHVAYAAERSPFYRRLFAEHGIAPRDVRTAADLAMLPFTRKEDLAAHGPEFLCVERSKVVDLCLTSGTTSKPVVLMQTAADLDRLGYNEEISFRATGLTESDTVLNAAAMDRCFMAGLAYFLGLVRLGATVIRAGSSSVPVVAELVRNYAPTAIVGVPTLLLAIAERLRQDGFDPARSGVKRLVCIGEPLRLSDFTIAPLGKRLQDIWQARLYSTYASTELATAFCDCDAGQGGHAHPDLVHMEILDEEGKPVPTGQPGEVVVTPLQVEGMPLVRYRTGDIAALHDDPCPCGRNSPRLGPILGRKSQVLKYKGTTVYPPAIFSVLQEMRGVRGYYIEVTDRFQLSDNIKVVVGVEGDELTPRMVAEKIASSVRVKPEVVFDTPDNVANKIAQPGKRKPVTFFDLREGSSD</sequence>
<keyword evidence="3" id="KW-1185">Reference proteome</keyword>
<dbReference type="InterPro" id="IPR045851">
    <property type="entry name" value="AMP-bd_C_sf"/>
</dbReference>
<evidence type="ECO:0000313" key="2">
    <source>
        <dbReference type="EMBL" id="EGJ51945.1"/>
    </source>
</evidence>
<evidence type="ECO:0000259" key="1">
    <source>
        <dbReference type="Pfam" id="PF00501"/>
    </source>
</evidence>
<dbReference type="Gene3D" id="3.30.300.30">
    <property type="match status" value="1"/>
</dbReference>
<dbReference type="Pfam" id="PF00501">
    <property type="entry name" value="AMP-binding"/>
    <property type="match status" value="1"/>
</dbReference>
<reference evidence="2 3" key="1">
    <citation type="journal article" date="2011" name="J. Bacteriol.">
        <title>Genome sequence of the mercury-methylating and pleomorphic Desulfovibrio africanus Strain Walvis Bay.</title>
        <authorList>
            <person name="Brown S.D."/>
            <person name="Wall J.D."/>
            <person name="Kucken A.M."/>
            <person name="Gilmour C.C."/>
            <person name="Podar M."/>
            <person name="Brandt C.C."/>
            <person name="Teshima H."/>
            <person name="Detter J.C."/>
            <person name="Han C.S."/>
            <person name="Land M.L."/>
            <person name="Lucas S."/>
            <person name="Han J."/>
            <person name="Pennacchio L."/>
            <person name="Nolan M."/>
            <person name="Pitluck S."/>
            <person name="Woyke T."/>
            <person name="Goodwin L."/>
            <person name="Palumbo A.V."/>
            <person name="Elias D.A."/>
        </authorList>
    </citation>
    <scope>NUCLEOTIDE SEQUENCE [LARGE SCALE GENOMIC DNA]</scope>
    <source>
        <strain evidence="2 3">Walvis Bay</strain>
    </source>
</reference>
<dbReference type="AlphaFoldDB" id="F3YZB6"/>
<dbReference type="InterPro" id="IPR000873">
    <property type="entry name" value="AMP-dep_synth/lig_dom"/>
</dbReference>
<accession>F3YZB6</accession>
<dbReference type="GO" id="GO:0016874">
    <property type="term" value="F:ligase activity"/>
    <property type="evidence" value="ECO:0007669"/>
    <property type="project" value="UniProtKB-KW"/>
</dbReference>
<dbReference type="HOGENOM" id="CLU_035301_1_2_7"/>
<dbReference type="Proteomes" id="UP000007844">
    <property type="component" value="Chromosome"/>
</dbReference>
<proteinExistence type="predicted"/>
<dbReference type="PANTHER" id="PTHR43845:SF1">
    <property type="entry name" value="BLR5969 PROTEIN"/>
    <property type="match status" value="1"/>
</dbReference>
<keyword evidence="2" id="KW-0436">Ligase</keyword>
<protein>
    <submittedName>
        <fullName evidence="2">AMP-dependent synthetase and ligase</fullName>
    </submittedName>
</protein>
<gene>
    <name evidence="2" type="ORF">Desaf_3668</name>
</gene>
<organism evidence="2 3">
    <name type="scientific">Desulfocurvibacter africanus subsp. africanus str. Walvis Bay</name>
    <dbReference type="NCBI Taxonomy" id="690850"/>
    <lineage>
        <taxon>Bacteria</taxon>
        <taxon>Pseudomonadati</taxon>
        <taxon>Thermodesulfobacteriota</taxon>
        <taxon>Desulfovibrionia</taxon>
        <taxon>Desulfovibrionales</taxon>
        <taxon>Desulfovibrionaceae</taxon>
        <taxon>Desulfocurvibacter</taxon>
    </lineage>
</organism>
<dbReference type="PANTHER" id="PTHR43845">
    <property type="entry name" value="BLR5969 PROTEIN"/>
    <property type="match status" value="1"/>
</dbReference>
<dbReference type="Gene3D" id="3.40.50.12780">
    <property type="entry name" value="N-terminal domain of ligase-like"/>
    <property type="match status" value="1"/>
</dbReference>
<dbReference type="eggNOG" id="COG1541">
    <property type="taxonomic scope" value="Bacteria"/>
</dbReference>
<name>F3YZB6_DESAF</name>
<dbReference type="EMBL" id="CP003221">
    <property type="protein sequence ID" value="EGJ51945.1"/>
    <property type="molecule type" value="Genomic_DNA"/>
</dbReference>
<dbReference type="STRING" id="690850.Desaf_3668"/>
<dbReference type="RefSeq" id="WP_014261553.1">
    <property type="nucleotide sequence ID" value="NC_016629.1"/>
</dbReference>
<feature type="domain" description="AMP-dependent synthetase/ligase" evidence="1">
    <location>
        <begin position="80"/>
        <end position="291"/>
    </location>
</feature>
<dbReference type="InterPro" id="IPR042099">
    <property type="entry name" value="ANL_N_sf"/>
</dbReference>
<evidence type="ECO:0000313" key="3">
    <source>
        <dbReference type="Proteomes" id="UP000007844"/>
    </source>
</evidence>